<sequence length="95" mass="10916">MLGLTSYAYNNYATPTRSKMTPFAHATTHLTFRISRKAQHNGIQDNPHIRGFFFSLSLSRKEGGNWKENVKKSPKTHLLDPLRSQLEEPTDRESN</sequence>
<accession>A0AAV4UHE4</accession>
<evidence type="ECO:0000313" key="2">
    <source>
        <dbReference type="EMBL" id="GIY57134.1"/>
    </source>
</evidence>
<reference evidence="2 3" key="1">
    <citation type="submission" date="2021-06" db="EMBL/GenBank/DDBJ databases">
        <title>Caerostris extrusa draft genome.</title>
        <authorList>
            <person name="Kono N."/>
            <person name="Arakawa K."/>
        </authorList>
    </citation>
    <scope>NUCLEOTIDE SEQUENCE [LARGE SCALE GENOMIC DNA]</scope>
</reference>
<organism evidence="2 3">
    <name type="scientific">Caerostris extrusa</name>
    <name type="common">Bark spider</name>
    <name type="synonym">Caerostris bankana</name>
    <dbReference type="NCBI Taxonomy" id="172846"/>
    <lineage>
        <taxon>Eukaryota</taxon>
        <taxon>Metazoa</taxon>
        <taxon>Ecdysozoa</taxon>
        <taxon>Arthropoda</taxon>
        <taxon>Chelicerata</taxon>
        <taxon>Arachnida</taxon>
        <taxon>Araneae</taxon>
        <taxon>Araneomorphae</taxon>
        <taxon>Entelegynae</taxon>
        <taxon>Araneoidea</taxon>
        <taxon>Araneidae</taxon>
        <taxon>Caerostris</taxon>
    </lineage>
</organism>
<proteinExistence type="predicted"/>
<evidence type="ECO:0000313" key="3">
    <source>
        <dbReference type="Proteomes" id="UP001054945"/>
    </source>
</evidence>
<dbReference type="EMBL" id="BPLR01012862">
    <property type="protein sequence ID" value="GIY57134.1"/>
    <property type="molecule type" value="Genomic_DNA"/>
</dbReference>
<dbReference type="Proteomes" id="UP001054945">
    <property type="component" value="Unassembled WGS sequence"/>
</dbReference>
<gene>
    <name evidence="2" type="ORF">CEXT_89371</name>
</gene>
<evidence type="ECO:0000256" key="1">
    <source>
        <dbReference type="SAM" id="MobiDB-lite"/>
    </source>
</evidence>
<dbReference type="AlphaFoldDB" id="A0AAV4UHE4"/>
<name>A0AAV4UHE4_CAEEX</name>
<comment type="caution">
    <text evidence="2">The sequence shown here is derived from an EMBL/GenBank/DDBJ whole genome shotgun (WGS) entry which is preliminary data.</text>
</comment>
<keyword evidence="3" id="KW-1185">Reference proteome</keyword>
<feature type="region of interest" description="Disordered" evidence="1">
    <location>
        <begin position="65"/>
        <end position="95"/>
    </location>
</feature>
<protein>
    <submittedName>
        <fullName evidence="2">Uncharacterized protein</fullName>
    </submittedName>
</protein>